<sequence>MEFEDDEYIENRKKKEIKLKEYENRKLEIYKQQQQKNLQEQENSDLDLKYDLSYHNNRGYLKMKKPTYKGSSSNLINTKKTTTNIKLQNIKIIKCQYQYIMIK</sequence>
<name>A0A0V0QYL3_PSEPJ</name>
<evidence type="ECO:0000256" key="1">
    <source>
        <dbReference type="SAM" id="Coils"/>
    </source>
</evidence>
<comment type="caution">
    <text evidence="2">The sequence shown here is derived from an EMBL/GenBank/DDBJ whole genome shotgun (WGS) entry which is preliminary data.</text>
</comment>
<evidence type="ECO:0000313" key="3">
    <source>
        <dbReference type="Proteomes" id="UP000054937"/>
    </source>
</evidence>
<accession>A0A0V0QYL3</accession>
<dbReference type="EMBL" id="LDAU01000083">
    <property type="protein sequence ID" value="KRX07399.1"/>
    <property type="molecule type" value="Genomic_DNA"/>
</dbReference>
<keyword evidence="1" id="KW-0175">Coiled coil</keyword>
<keyword evidence="3" id="KW-1185">Reference proteome</keyword>
<reference evidence="2 3" key="1">
    <citation type="journal article" date="2015" name="Sci. Rep.">
        <title>Genome of the facultative scuticociliatosis pathogen Pseudocohnilembus persalinus provides insight into its virulence through horizontal gene transfer.</title>
        <authorList>
            <person name="Xiong J."/>
            <person name="Wang G."/>
            <person name="Cheng J."/>
            <person name="Tian M."/>
            <person name="Pan X."/>
            <person name="Warren A."/>
            <person name="Jiang C."/>
            <person name="Yuan D."/>
            <person name="Miao W."/>
        </authorList>
    </citation>
    <scope>NUCLEOTIDE SEQUENCE [LARGE SCALE GENOMIC DNA]</scope>
    <source>
        <strain evidence="2">36N120E</strain>
    </source>
</reference>
<dbReference type="InParanoid" id="A0A0V0QYL3"/>
<evidence type="ECO:0000313" key="2">
    <source>
        <dbReference type="EMBL" id="KRX07399.1"/>
    </source>
</evidence>
<gene>
    <name evidence="2" type="ORF">PPERSA_03232</name>
</gene>
<feature type="coiled-coil region" evidence="1">
    <location>
        <begin position="5"/>
        <end position="44"/>
    </location>
</feature>
<proteinExistence type="predicted"/>
<dbReference type="AlphaFoldDB" id="A0A0V0QYL3"/>
<organism evidence="2 3">
    <name type="scientific">Pseudocohnilembus persalinus</name>
    <name type="common">Ciliate</name>
    <dbReference type="NCBI Taxonomy" id="266149"/>
    <lineage>
        <taxon>Eukaryota</taxon>
        <taxon>Sar</taxon>
        <taxon>Alveolata</taxon>
        <taxon>Ciliophora</taxon>
        <taxon>Intramacronucleata</taxon>
        <taxon>Oligohymenophorea</taxon>
        <taxon>Scuticociliatia</taxon>
        <taxon>Philasterida</taxon>
        <taxon>Pseudocohnilembidae</taxon>
        <taxon>Pseudocohnilembus</taxon>
    </lineage>
</organism>
<protein>
    <submittedName>
        <fullName evidence="2">Uncharacterized protein</fullName>
    </submittedName>
</protein>
<dbReference type="Proteomes" id="UP000054937">
    <property type="component" value="Unassembled WGS sequence"/>
</dbReference>